<reference evidence="2" key="1">
    <citation type="submission" date="2002-12" db="EMBL/GenBank/DDBJ databases">
        <title>Complete genome sequence of Vibrio vulnificus CMCP6.</title>
        <authorList>
            <person name="Rhee J.H."/>
            <person name="Kim S.Y."/>
            <person name="Chung S.S."/>
            <person name="Kim J.J."/>
            <person name="Moon Y.H."/>
            <person name="Jeong H."/>
            <person name="Choy H.E."/>
        </authorList>
    </citation>
    <scope>NUCLEOTIDE SEQUENCE [LARGE SCALE GENOMIC DNA]</scope>
    <source>
        <strain evidence="2">CMCP6</strain>
    </source>
</reference>
<reference evidence="1 2" key="2">
    <citation type="journal article" date="2003" name="Infect. Immun.">
        <title>Characterization and pathogenic significance of Vibrio vulnificus antigens preferentially expressed in septicemic patients.</title>
        <authorList>
            <person name="Kim Y.R."/>
            <person name="Lee S.E."/>
            <person name="Kim C.M."/>
            <person name="Kim S.Y."/>
            <person name="Shin E.K."/>
            <person name="Shin D.H."/>
            <person name="Chung S.S."/>
            <person name="Choy H.E."/>
            <person name="Progulske-Fox A."/>
            <person name="Hillman J.D."/>
            <person name="Handfield M."/>
            <person name="Rhee J.H."/>
        </authorList>
    </citation>
    <scope>NUCLEOTIDE SEQUENCE [LARGE SCALE GENOMIC DNA]</scope>
    <source>
        <strain evidence="1 2">CMCP6</strain>
    </source>
</reference>
<reference evidence="1 2" key="3">
    <citation type="journal article" date="2011" name="Mol. Syst. Biol.">
        <title>Integrative genome-scale metabolic analysis of Vibrio vulnificus for drug targeting and discovery.</title>
        <authorList>
            <person name="Kim H.U."/>
            <person name="Kim S.Y."/>
            <person name="Jeong H."/>
            <person name="Kim T.Y."/>
            <person name="Kim J.J."/>
            <person name="Choy H.E."/>
            <person name="Yi K.Y."/>
            <person name="Rhee J.H."/>
            <person name="Lee S.Y."/>
        </authorList>
    </citation>
    <scope>NUCLEOTIDE SEQUENCE [LARGE SCALE GENOMIC DNA]</scope>
    <source>
        <strain evidence="1 2">CMCP6</strain>
    </source>
</reference>
<sequence>MGLAAFKIVADGKDITDVIKPRFISLSITDEAGTNSDSFTLVLVDDGKIAFPKTEAKLQISTGENNKALTNRGTFVVNSVKLSSPEQTITLSGDAANLSGEFKNQRDHTWENTTLKSLVETVASRCGYQPAVADAYASVEIVHRLQTGQSDADLLTELAAENNATMKVAQDKLVFFPKGDNQSVSGKTLSAIAVRLTDQVQATITLSGAAKFDAVVAKWRDTDLAETKTVRVGESSGKAKTLNTLFQDEATARSAAETELHNLKRAEYTLEIDELPFIPGVIAERNISLSGHHRSQFNGEWMCESVTETLDANGHLLSGRFVAPKNEIGLIPALK</sequence>
<dbReference type="EMBL" id="AE016795">
    <property type="protein sequence ID" value="AAO08624.1"/>
    <property type="molecule type" value="Genomic_DNA"/>
</dbReference>
<dbReference type="Proteomes" id="UP000002275">
    <property type="component" value="Chromosome I"/>
</dbReference>
<gene>
    <name evidence="1" type="ordered locus">VV1_0085</name>
</gene>
<organism evidence="1 2">
    <name type="scientific">Vibrio vulnificus (strain CMCP6)</name>
    <dbReference type="NCBI Taxonomy" id="216895"/>
    <lineage>
        <taxon>Bacteria</taxon>
        <taxon>Pseudomonadati</taxon>
        <taxon>Pseudomonadota</taxon>
        <taxon>Gammaproteobacteria</taxon>
        <taxon>Vibrionales</taxon>
        <taxon>Vibrionaceae</taxon>
        <taxon>Vibrio</taxon>
    </lineage>
</organism>
<accession>A0A3Q0L153</accession>
<evidence type="ECO:0000313" key="1">
    <source>
        <dbReference type="EMBL" id="AAO08624.1"/>
    </source>
</evidence>
<dbReference type="SUPFAM" id="SSF69279">
    <property type="entry name" value="Phage tail proteins"/>
    <property type="match status" value="1"/>
</dbReference>
<dbReference type="RefSeq" id="WP_011078206.1">
    <property type="nucleotide sequence ID" value="NC_004459.3"/>
</dbReference>
<name>A0A3Q0L153_VIBVU</name>
<dbReference type="AlphaFoldDB" id="A0A3Q0L153"/>
<protein>
    <submittedName>
        <fullName evidence="1">Phage protein D</fullName>
    </submittedName>
</protein>
<dbReference type="KEGG" id="vvu:VV1_0085"/>
<evidence type="ECO:0000313" key="2">
    <source>
        <dbReference type="Proteomes" id="UP000002275"/>
    </source>
</evidence>
<proteinExistence type="predicted"/>